<reference evidence="2 3" key="1">
    <citation type="submission" date="2018-04" db="EMBL/GenBank/DDBJ databases">
        <authorList>
            <person name="Go L.Y."/>
            <person name="Mitchell J.A."/>
        </authorList>
    </citation>
    <scope>NUCLEOTIDE SEQUENCE [LARGE SCALE GENOMIC DNA]</scope>
    <source>
        <strain evidence="2">ULC066bin1</strain>
    </source>
</reference>
<proteinExistence type="predicted"/>
<name>A0A2W4Y8K5_9CYAN</name>
<evidence type="ECO:0000313" key="2">
    <source>
        <dbReference type="EMBL" id="PZO43771.1"/>
    </source>
</evidence>
<comment type="caution">
    <text evidence="2">The sequence shown here is derived from an EMBL/GenBank/DDBJ whole genome shotgun (WGS) entry which is preliminary data.</text>
</comment>
<dbReference type="GO" id="GO:0005524">
    <property type="term" value="F:ATP binding"/>
    <property type="evidence" value="ECO:0007669"/>
    <property type="project" value="UniProtKB-KW"/>
</dbReference>
<accession>A0A2W4Y8K5</accession>
<protein>
    <submittedName>
        <fullName evidence="2">ATP-binding protein</fullName>
    </submittedName>
</protein>
<dbReference type="Proteomes" id="UP000249467">
    <property type="component" value="Unassembled WGS sequence"/>
</dbReference>
<dbReference type="Pfam" id="PF13581">
    <property type="entry name" value="HATPase_c_2"/>
    <property type="match status" value="1"/>
</dbReference>
<keyword evidence="2" id="KW-0067">ATP-binding</keyword>
<dbReference type="SUPFAM" id="SSF55874">
    <property type="entry name" value="ATPase domain of HSP90 chaperone/DNA topoisomerase II/histidine kinase"/>
    <property type="match status" value="1"/>
</dbReference>
<organism evidence="2 3">
    <name type="scientific">Pseudanabaena frigida</name>
    <dbReference type="NCBI Taxonomy" id="945775"/>
    <lineage>
        <taxon>Bacteria</taxon>
        <taxon>Bacillati</taxon>
        <taxon>Cyanobacteriota</taxon>
        <taxon>Cyanophyceae</taxon>
        <taxon>Pseudanabaenales</taxon>
        <taxon>Pseudanabaenaceae</taxon>
        <taxon>Pseudanabaena</taxon>
    </lineage>
</organism>
<feature type="domain" description="Histidine kinase/HSP90-like ATPase" evidence="1">
    <location>
        <begin position="15"/>
        <end position="145"/>
    </location>
</feature>
<dbReference type="EMBL" id="QBML01000004">
    <property type="protein sequence ID" value="PZO43771.1"/>
    <property type="molecule type" value="Genomic_DNA"/>
</dbReference>
<dbReference type="InterPro" id="IPR036890">
    <property type="entry name" value="HATPase_C_sf"/>
</dbReference>
<gene>
    <name evidence="2" type="ORF">DCF19_03845</name>
</gene>
<evidence type="ECO:0000259" key="1">
    <source>
        <dbReference type="Pfam" id="PF13581"/>
    </source>
</evidence>
<dbReference type="Gene3D" id="3.30.565.10">
    <property type="entry name" value="Histidine kinase-like ATPase, C-terminal domain"/>
    <property type="match status" value="1"/>
</dbReference>
<dbReference type="InterPro" id="IPR003594">
    <property type="entry name" value="HATPase_dom"/>
</dbReference>
<evidence type="ECO:0000313" key="3">
    <source>
        <dbReference type="Proteomes" id="UP000249467"/>
    </source>
</evidence>
<keyword evidence="2" id="KW-0547">Nucleotide-binding</keyword>
<dbReference type="CDD" id="cd16936">
    <property type="entry name" value="HATPase_RsbW-like"/>
    <property type="match status" value="1"/>
</dbReference>
<sequence>MLQQYHIQVNSDIYALAKLQGWFHQFQNLLPKSTWMQCNLVLVEVFTNVVSYAHEGMAQETPIDIEITLDKTEKFLELRIWDYGKPFDFQAEIERATRAAHMNKDFENIEDIPTGGRGLIIAKTIADDIKYEAMDDGRNCFVMTKGFSRVE</sequence>
<reference evidence="2 3" key="2">
    <citation type="submission" date="2018-06" db="EMBL/GenBank/DDBJ databases">
        <title>Metagenomic assembly of (sub)arctic Cyanobacteria and their associated microbiome from non-axenic cultures.</title>
        <authorList>
            <person name="Baurain D."/>
        </authorList>
    </citation>
    <scope>NUCLEOTIDE SEQUENCE [LARGE SCALE GENOMIC DNA]</scope>
    <source>
        <strain evidence="2">ULC066bin1</strain>
    </source>
</reference>
<dbReference type="AlphaFoldDB" id="A0A2W4Y8K5"/>